<evidence type="ECO:0000256" key="1">
    <source>
        <dbReference type="SAM" id="MobiDB-lite"/>
    </source>
</evidence>
<organism evidence="2 3">
    <name type="scientific">Amycolatopsis keratiniphila</name>
    <dbReference type="NCBI Taxonomy" id="129921"/>
    <lineage>
        <taxon>Bacteria</taxon>
        <taxon>Bacillati</taxon>
        <taxon>Actinomycetota</taxon>
        <taxon>Actinomycetes</taxon>
        <taxon>Pseudonocardiales</taxon>
        <taxon>Pseudonocardiaceae</taxon>
        <taxon>Amycolatopsis</taxon>
        <taxon>Amycolatopsis japonica group</taxon>
    </lineage>
</organism>
<dbReference type="KEGG" id="aoi:AORI_5969"/>
<dbReference type="AlphaFoldDB" id="R4TCN9"/>
<gene>
    <name evidence="2" type="ORF">AORI_5969</name>
</gene>
<protein>
    <submittedName>
        <fullName evidence="2">Uncharacterized protein</fullName>
    </submittedName>
</protein>
<accession>R4TCN9</accession>
<feature type="region of interest" description="Disordered" evidence="1">
    <location>
        <begin position="145"/>
        <end position="173"/>
    </location>
</feature>
<dbReference type="EMBL" id="CP003410">
    <property type="protein sequence ID" value="AGM08552.1"/>
    <property type="molecule type" value="Genomic_DNA"/>
</dbReference>
<dbReference type="RefSeq" id="WP_016336280.1">
    <property type="nucleotide sequence ID" value="NC_021252.1"/>
</dbReference>
<name>R4TCN9_9PSEU</name>
<dbReference type="HOGENOM" id="CLU_1264729_0_0_11"/>
<dbReference type="PATRIC" id="fig|1156913.3.peg.6089"/>
<evidence type="ECO:0000313" key="2">
    <source>
        <dbReference type="EMBL" id="AGM08552.1"/>
    </source>
</evidence>
<keyword evidence="3" id="KW-1185">Reference proteome</keyword>
<evidence type="ECO:0000313" key="3">
    <source>
        <dbReference type="Proteomes" id="UP000013968"/>
    </source>
</evidence>
<reference evidence="2 3" key="1">
    <citation type="journal article" date="2013" name="BMC Genomics">
        <title>ContigScape: a Cytoscape plugin facilitating microbial genome gap closing.</title>
        <authorList>
            <person name="Tang B."/>
            <person name="Wang Q."/>
            <person name="Yang M."/>
            <person name="Xie F."/>
            <person name="Zhu Y."/>
            <person name="Zhuo Y."/>
            <person name="Wang S."/>
            <person name="Gao H."/>
            <person name="Ding X."/>
            <person name="Zhang L."/>
            <person name="Zhao G."/>
            <person name="Zheng H."/>
        </authorList>
    </citation>
    <scope>NUCLEOTIDE SEQUENCE [LARGE SCALE GENOMIC DNA]</scope>
    <source>
        <strain evidence="2 3">HCCB10007</strain>
    </source>
</reference>
<sequence>MVEPVIAWIGKKVVDSTADRLVAAGDRKTRRHDLSVDGAEPTSDLDIIVDYTLPYWRGAKAPVEVILRRIEGSAVNLIVRMVLKETARLRLKRGTYDITATVLELSPVRDQATQHAVGRERVWLGHNRTKKVRIRPVPVLVQAPKPARKTSAAPQHTLPDLPPGGRRIGQPSGKPRALDLTTCCSCGAPALYFGLCQNHLYIVMTAMRLKFPPAKASD</sequence>
<dbReference type="Proteomes" id="UP000013968">
    <property type="component" value="Chromosome"/>
</dbReference>
<proteinExistence type="predicted"/>